<gene>
    <name evidence="1" type="ORF">H9631_18600</name>
</gene>
<dbReference type="EMBL" id="JACSPV010000046">
    <property type="protein sequence ID" value="MBD8007077.1"/>
    <property type="molecule type" value="Genomic_DNA"/>
</dbReference>
<keyword evidence="2" id="KW-1185">Reference proteome</keyword>
<accession>A0ABR8VQP0</accession>
<organism evidence="1 2">
    <name type="scientific">Bacillus norwichensis</name>
    <dbReference type="NCBI Taxonomy" id="2762217"/>
    <lineage>
        <taxon>Bacteria</taxon>
        <taxon>Bacillati</taxon>
        <taxon>Bacillota</taxon>
        <taxon>Bacilli</taxon>
        <taxon>Bacillales</taxon>
        <taxon>Bacillaceae</taxon>
        <taxon>Bacillus</taxon>
    </lineage>
</organism>
<dbReference type="InterPro" id="IPR046905">
    <property type="entry name" value="ABC-3C_MC1"/>
</dbReference>
<sequence length="177" mass="20829">MEFNQIKEWLRKSKFIVIHSDDFYPEYFFCKREQINVIVKEYENDGISSEVRNDAVNIRNILNKIGENIWNSYLFVCNKNGEIDISYSIEKDSIGIRKYVINSKEDFRRIPFLDNNHFSDSNDLPFINLPEIDESLTFKKVVDSIISNDGLQRELNNSEVKNILAELYGMDVVNNEN</sequence>
<dbReference type="GeneID" id="56392318"/>
<evidence type="ECO:0000313" key="1">
    <source>
        <dbReference type="EMBL" id="MBD8007077.1"/>
    </source>
</evidence>
<proteinExistence type="predicted"/>
<dbReference type="Pfam" id="PF20289">
    <property type="entry name" value="MComp1"/>
    <property type="match status" value="1"/>
</dbReference>
<dbReference type="RefSeq" id="WP_144460384.1">
    <property type="nucleotide sequence ID" value="NZ_JACSPV010000046.1"/>
</dbReference>
<evidence type="ECO:0000313" key="2">
    <source>
        <dbReference type="Proteomes" id="UP000648182"/>
    </source>
</evidence>
<name>A0ABR8VQP0_9BACI</name>
<protein>
    <submittedName>
        <fullName evidence="1">Uncharacterized protein</fullName>
    </submittedName>
</protein>
<comment type="caution">
    <text evidence="1">The sequence shown here is derived from an EMBL/GenBank/DDBJ whole genome shotgun (WGS) entry which is preliminary data.</text>
</comment>
<dbReference type="Proteomes" id="UP000648182">
    <property type="component" value="Unassembled WGS sequence"/>
</dbReference>
<reference evidence="1 2" key="1">
    <citation type="submission" date="2020-08" db="EMBL/GenBank/DDBJ databases">
        <title>A Genomic Blueprint of the Chicken Gut Microbiome.</title>
        <authorList>
            <person name="Gilroy R."/>
            <person name="Ravi A."/>
            <person name="Getino M."/>
            <person name="Pursley I."/>
            <person name="Horton D.L."/>
            <person name="Alikhan N.-F."/>
            <person name="Baker D."/>
            <person name="Gharbi K."/>
            <person name="Hall N."/>
            <person name="Watson M."/>
            <person name="Adriaenssens E.M."/>
            <person name="Foster-Nyarko E."/>
            <person name="Jarju S."/>
            <person name="Secka A."/>
            <person name="Antonio M."/>
            <person name="Oren A."/>
            <person name="Chaudhuri R."/>
            <person name="La Ragione R.M."/>
            <person name="Hildebrand F."/>
            <person name="Pallen M.J."/>
        </authorList>
    </citation>
    <scope>NUCLEOTIDE SEQUENCE [LARGE SCALE GENOMIC DNA]</scope>
    <source>
        <strain evidence="1 2">Sa1BUA2</strain>
    </source>
</reference>